<feature type="domain" description="DUF1618" evidence="1">
    <location>
        <begin position="263"/>
        <end position="416"/>
    </location>
</feature>
<evidence type="ECO:0000313" key="2">
    <source>
        <dbReference type="EMBL" id="KAG2644323.1"/>
    </source>
</evidence>
<dbReference type="Pfam" id="PF07762">
    <property type="entry name" value="DUF1618"/>
    <property type="match status" value="2"/>
</dbReference>
<proteinExistence type="predicted"/>
<evidence type="ECO:0000259" key="1">
    <source>
        <dbReference type="Pfam" id="PF07762"/>
    </source>
</evidence>
<gene>
    <name evidence="2" type="ORF">PVAP13_2KG411511</name>
</gene>
<sequence>MASAAFPASSERRDVPSFVLLDTWSYNTGRPNASAATSKTSTGLPIEVTLCPVPPPNLSYLIVRCPGVEVDPTDLWEAPKIIGADADLLLLCVPRDNLASMFPSHSDYFVYKLNQEPRLDLIPNPYPDRFADVEFAILSCGSSYVVATLRIESHHKLSFTLHLYRAGPDGEPGSWTSKPVSVEEPLRDKVCPIPRDARRILYHTPAKAIALGGAKGTVGSPDRFHWVDLWRGLLLCDVLEESPKLRDVPLPLAARGNWVTSLEESPKLRDVPLPLAVRGNWVKFLNGPPGDYRDIAVNQSRDAIKYVEMEIAEPAMVPSRAPSASDFDSYHEWLRREELPVSYTLAPGRWKATTWSMPIPDIDLPADDTVDYELLHKLMSSGGDDKEAFAEAPLSLGCLRMAYPTVSMDDDDDVVYLLSKGTGTSVRSVEMEVAVDVRTGTLRGVAKLDTNRHCGFRRRCLGSAISKYLETI</sequence>
<evidence type="ECO:0000313" key="3">
    <source>
        <dbReference type="Proteomes" id="UP000823388"/>
    </source>
</evidence>
<dbReference type="AlphaFoldDB" id="A0A8T0WI62"/>
<name>A0A8T0WI62_PANVG</name>
<dbReference type="Gene3D" id="1.10.260.200">
    <property type="match status" value="1"/>
</dbReference>
<organism evidence="2 3">
    <name type="scientific">Panicum virgatum</name>
    <name type="common">Blackwell switchgrass</name>
    <dbReference type="NCBI Taxonomy" id="38727"/>
    <lineage>
        <taxon>Eukaryota</taxon>
        <taxon>Viridiplantae</taxon>
        <taxon>Streptophyta</taxon>
        <taxon>Embryophyta</taxon>
        <taxon>Tracheophyta</taxon>
        <taxon>Spermatophyta</taxon>
        <taxon>Magnoliopsida</taxon>
        <taxon>Liliopsida</taxon>
        <taxon>Poales</taxon>
        <taxon>Poaceae</taxon>
        <taxon>PACMAD clade</taxon>
        <taxon>Panicoideae</taxon>
        <taxon>Panicodae</taxon>
        <taxon>Paniceae</taxon>
        <taxon>Panicinae</taxon>
        <taxon>Panicum</taxon>
        <taxon>Panicum sect. Hiantes</taxon>
    </lineage>
</organism>
<dbReference type="EMBL" id="CM029039">
    <property type="protein sequence ID" value="KAG2644323.1"/>
    <property type="molecule type" value="Genomic_DNA"/>
</dbReference>
<protein>
    <recommendedName>
        <fullName evidence="1">DUF1618 domain-containing protein</fullName>
    </recommendedName>
</protein>
<accession>A0A8T0WI62</accession>
<dbReference type="PANTHER" id="PTHR33074">
    <property type="entry name" value="EXPRESSED PROTEIN-RELATED"/>
    <property type="match status" value="1"/>
</dbReference>
<feature type="non-terminal residue" evidence="2">
    <location>
        <position position="472"/>
    </location>
</feature>
<keyword evidence="3" id="KW-1185">Reference proteome</keyword>
<dbReference type="Proteomes" id="UP000823388">
    <property type="component" value="Chromosome 2K"/>
</dbReference>
<feature type="domain" description="DUF1618" evidence="1">
    <location>
        <begin position="226"/>
        <end position="258"/>
    </location>
</feature>
<dbReference type="InterPro" id="IPR011676">
    <property type="entry name" value="DUF1618"/>
</dbReference>
<comment type="caution">
    <text evidence="2">The sequence shown here is derived from an EMBL/GenBank/DDBJ whole genome shotgun (WGS) entry which is preliminary data.</text>
</comment>
<dbReference type="PANTHER" id="PTHR33074:SF18">
    <property type="entry name" value="OS06G0718700 PROTEIN"/>
    <property type="match status" value="1"/>
</dbReference>
<reference evidence="2" key="1">
    <citation type="submission" date="2020-05" db="EMBL/GenBank/DDBJ databases">
        <title>WGS assembly of Panicum virgatum.</title>
        <authorList>
            <person name="Lovell J.T."/>
            <person name="Jenkins J."/>
            <person name="Shu S."/>
            <person name="Juenger T.E."/>
            <person name="Schmutz J."/>
        </authorList>
    </citation>
    <scope>NUCLEOTIDE SEQUENCE</scope>
    <source>
        <strain evidence="2">AP13</strain>
    </source>
</reference>